<sequence length="215" mass="23898">MNPGKFITLEGTEGVGKSTNLIHVRNWLEQRGIDVVVSREPGGTPLAEEIREVLLAQRNEAFDAVAELLLIFSARAQHLAGVIRPALDRGAWVLCDRFTDATYAYQGAGRGLDKAMILQLEAMVQQGLQPDLTIVLDIDVETGLQRASHRGVLDRFEREEVSFFERVRAGYRERAAAAPGRYAVVDAGNPLEDVQRQIDQVLERLLPEQHSSEVL</sequence>
<dbReference type="NCBIfam" id="TIGR00041">
    <property type="entry name" value="DTMP_kinase"/>
    <property type="match status" value="1"/>
</dbReference>
<evidence type="ECO:0000256" key="3">
    <source>
        <dbReference type="ARBA" id="ARBA00017144"/>
    </source>
</evidence>
<dbReference type="GO" id="GO:0004798">
    <property type="term" value="F:dTMP kinase activity"/>
    <property type="evidence" value="ECO:0007669"/>
    <property type="project" value="UniProtKB-UniRule"/>
</dbReference>
<keyword evidence="5 12" id="KW-0545">Nucleotide biosynthesis</keyword>
<evidence type="ECO:0000256" key="8">
    <source>
        <dbReference type="ARBA" id="ARBA00022840"/>
    </source>
</evidence>
<dbReference type="PANTHER" id="PTHR10344:SF4">
    <property type="entry name" value="UMP-CMP KINASE 2, MITOCHONDRIAL"/>
    <property type="match status" value="1"/>
</dbReference>
<evidence type="ECO:0000256" key="10">
    <source>
        <dbReference type="ARBA" id="ARBA00048743"/>
    </source>
</evidence>
<feature type="binding site" evidence="12">
    <location>
        <begin position="11"/>
        <end position="18"/>
    </location>
    <ligand>
        <name>ATP</name>
        <dbReference type="ChEBI" id="CHEBI:30616"/>
    </ligand>
</feature>
<keyword evidence="6 12" id="KW-0547">Nucleotide-binding</keyword>
<protein>
    <recommendedName>
        <fullName evidence="3 12">Thymidylate kinase</fullName>
        <ecNumber evidence="2 12">2.7.4.9</ecNumber>
    </recommendedName>
    <alternativeName>
        <fullName evidence="9 12">dTMP kinase</fullName>
    </alternativeName>
</protein>
<dbReference type="AlphaFoldDB" id="A0A928YU61"/>
<proteinExistence type="inferred from homology"/>
<gene>
    <name evidence="12" type="primary">tmk</name>
    <name evidence="14" type="ORF">C4F51_10970</name>
</gene>
<dbReference type="EC" id="2.7.4.9" evidence="2 12"/>
<evidence type="ECO:0000313" key="15">
    <source>
        <dbReference type="Proteomes" id="UP000652567"/>
    </source>
</evidence>
<dbReference type="Gene3D" id="3.40.50.300">
    <property type="entry name" value="P-loop containing nucleotide triphosphate hydrolases"/>
    <property type="match status" value="1"/>
</dbReference>
<evidence type="ECO:0000259" key="13">
    <source>
        <dbReference type="Pfam" id="PF02223"/>
    </source>
</evidence>
<dbReference type="GO" id="GO:0006227">
    <property type="term" value="P:dUDP biosynthetic process"/>
    <property type="evidence" value="ECO:0007669"/>
    <property type="project" value="TreeGrafter"/>
</dbReference>
<dbReference type="Pfam" id="PF02223">
    <property type="entry name" value="Thymidylate_kin"/>
    <property type="match status" value="1"/>
</dbReference>
<dbReference type="GO" id="GO:0005524">
    <property type="term" value="F:ATP binding"/>
    <property type="evidence" value="ECO:0007669"/>
    <property type="project" value="UniProtKB-UniRule"/>
</dbReference>
<dbReference type="GO" id="GO:0006233">
    <property type="term" value="P:dTDP biosynthetic process"/>
    <property type="evidence" value="ECO:0007669"/>
    <property type="project" value="InterPro"/>
</dbReference>
<keyword evidence="15" id="KW-1185">Reference proteome</keyword>
<comment type="function">
    <text evidence="11 12">Phosphorylation of dTMP to form dTDP in both de novo and salvage pathways of dTTP synthesis.</text>
</comment>
<evidence type="ECO:0000256" key="5">
    <source>
        <dbReference type="ARBA" id="ARBA00022727"/>
    </source>
</evidence>
<evidence type="ECO:0000313" key="14">
    <source>
        <dbReference type="EMBL" id="MBE8717704.1"/>
    </source>
</evidence>
<evidence type="ECO:0000256" key="11">
    <source>
        <dbReference type="ARBA" id="ARBA00057735"/>
    </source>
</evidence>
<reference evidence="14" key="1">
    <citation type="submission" date="2018-07" db="EMBL/GenBank/DDBJ databases">
        <title>Genome assembly of strain Ka43.</title>
        <authorList>
            <person name="Kukolya J."/>
            <person name="Nagy I."/>
            <person name="Horvath B."/>
            <person name="Toth A."/>
        </authorList>
    </citation>
    <scope>NUCLEOTIDE SEQUENCE</scope>
    <source>
        <strain evidence="14">KB43</strain>
    </source>
</reference>
<comment type="catalytic activity">
    <reaction evidence="10 12">
        <text>dTMP + ATP = dTDP + ADP</text>
        <dbReference type="Rhea" id="RHEA:13517"/>
        <dbReference type="ChEBI" id="CHEBI:30616"/>
        <dbReference type="ChEBI" id="CHEBI:58369"/>
        <dbReference type="ChEBI" id="CHEBI:63528"/>
        <dbReference type="ChEBI" id="CHEBI:456216"/>
        <dbReference type="EC" id="2.7.4.9"/>
    </reaction>
</comment>
<evidence type="ECO:0000256" key="6">
    <source>
        <dbReference type="ARBA" id="ARBA00022741"/>
    </source>
</evidence>
<dbReference type="HAMAP" id="MF_00165">
    <property type="entry name" value="Thymidylate_kinase"/>
    <property type="match status" value="1"/>
</dbReference>
<feature type="domain" description="Thymidylate kinase-like" evidence="13">
    <location>
        <begin position="9"/>
        <end position="198"/>
    </location>
</feature>
<dbReference type="PANTHER" id="PTHR10344">
    <property type="entry name" value="THYMIDYLATE KINASE"/>
    <property type="match status" value="1"/>
</dbReference>
<dbReference type="SUPFAM" id="SSF52540">
    <property type="entry name" value="P-loop containing nucleoside triphosphate hydrolases"/>
    <property type="match status" value="1"/>
</dbReference>
<evidence type="ECO:0000256" key="12">
    <source>
        <dbReference type="HAMAP-Rule" id="MF_00165"/>
    </source>
</evidence>
<evidence type="ECO:0000256" key="7">
    <source>
        <dbReference type="ARBA" id="ARBA00022777"/>
    </source>
</evidence>
<dbReference type="RefSeq" id="WP_193909705.1">
    <property type="nucleotide sequence ID" value="NZ_PRDL01000001.1"/>
</dbReference>
<evidence type="ECO:0000256" key="9">
    <source>
        <dbReference type="ARBA" id="ARBA00029962"/>
    </source>
</evidence>
<keyword evidence="8 12" id="KW-0067">ATP-binding</keyword>
<dbReference type="InterPro" id="IPR018094">
    <property type="entry name" value="Thymidylate_kinase"/>
</dbReference>
<dbReference type="InterPro" id="IPR039430">
    <property type="entry name" value="Thymidylate_kin-like_dom"/>
</dbReference>
<evidence type="ECO:0000256" key="4">
    <source>
        <dbReference type="ARBA" id="ARBA00022679"/>
    </source>
</evidence>
<dbReference type="InterPro" id="IPR027417">
    <property type="entry name" value="P-loop_NTPase"/>
</dbReference>
<comment type="caution">
    <text evidence="14">The sequence shown here is derived from an EMBL/GenBank/DDBJ whole genome shotgun (WGS) entry which is preliminary data.</text>
</comment>
<dbReference type="GO" id="GO:0005829">
    <property type="term" value="C:cytosol"/>
    <property type="evidence" value="ECO:0007669"/>
    <property type="project" value="TreeGrafter"/>
</dbReference>
<evidence type="ECO:0000256" key="1">
    <source>
        <dbReference type="ARBA" id="ARBA00009776"/>
    </source>
</evidence>
<dbReference type="EMBL" id="PRDL01000001">
    <property type="protein sequence ID" value="MBE8717704.1"/>
    <property type="molecule type" value="Genomic_DNA"/>
</dbReference>
<keyword evidence="7 12" id="KW-0418">Kinase</keyword>
<keyword evidence="4 12" id="KW-0808">Transferase</keyword>
<accession>A0A928YU61</accession>
<dbReference type="FunFam" id="3.40.50.300:FF:000225">
    <property type="entry name" value="Thymidylate kinase"/>
    <property type="match status" value="1"/>
</dbReference>
<comment type="similarity">
    <text evidence="1 12">Belongs to the thymidylate kinase family.</text>
</comment>
<dbReference type="GO" id="GO:0006235">
    <property type="term" value="P:dTTP biosynthetic process"/>
    <property type="evidence" value="ECO:0007669"/>
    <property type="project" value="UniProtKB-UniRule"/>
</dbReference>
<dbReference type="CDD" id="cd01672">
    <property type="entry name" value="TMPK"/>
    <property type="match status" value="1"/>
</dbReference>
<evidence type="ECO:0000256" key="2">
    <source>
        <dbReference type="ARBA" id="ARBA00012980"/>
    </source>
</evidence>
<name>A0A928YU61_9GAMM</name>
<organism evidence="14 15">
    <name type="scientific">Cellvibrio polysaccharolyticus</name>
    <dbReference type="NCBI Taxonomy" id="2082724"/>
    <lineage>
        <taxon>Bacteria</taxon>
        <taxon>Pseudomonadati</taxon>
        <taxon>Pseudomonadota</taxon>
        <taxon>Gammaproteobacteria</taxon>
        <taxon>Cellvibrionales</taxon>
        <taxon>Cellvibrionaceae</taxon>
        <taxon>Cellvibrio</taxon>
    </lineage>
</organism>
<dbReference type="Proteomes" id="UP000652567">
    <property type="component" value="Unassembled WGS sequence"/>
</dbReference>